<evidence type="ECO:0000313" key="2">
    <source>
        <dbReference type="EMBL" id="KAH9827203.1"/>
    </source>
</evidence>
<feature type="compositionally biased region" description="Polar residues" evidence="1">
    <location>
        <begin position="90"/>
        <end position="105"/>
    </location>
</feature>
<feature type="region of interest" description="Disordered" evidence="1">
    <location>
        <begin position="90"/>
        <end position="111"/>
    </location>
</feature>
<dbReference type="EMBL" id="RIBY02001901">
    <property type="protein sequence ID" value="KAH9827203.1"/>
    <property type="molecule type" value="Genomic_DNA"/>
</dbReference>
<evidence type="ECO:0000256" key="1">
    <source>
        <dbReference type="SAM" id="MobiDB-lite"/>
    </source>
</evidence>
<gene>
    <name evidence="2" type="ORF">Tdes44962_MAKER03013</name>
</gene>
<keyword evidence="3" id="KW-1185">Reference proteome</keyword>
<organism evidence="2 3">
    <name type="scientific">Teratosphaeria destructans</name>
    <dbReference type="NCBI Taxonomy" id="418781"/>
    <lineage>
        <taxon>Eukaryota</taxon>
        <taxon>Fungi</taxon>
        <taxon>Dikarya</taxon>
        <taxon>Ascomycota</taxon>
        <taxon>Pezizomycotina</taxon>
        <taxon>Dothideomycetes</taxon>
        <taxon>Dothideomycetidae</taxon>
        <taxon>Mycosphaerellales</taxon>
        <taxon>Teratosphaeriaceae</taxon>
        <taxon>Teratosphaeria</taxon>
    </lineage>
</organism>
<reference evidence="2 3" key="2">
    <citation type="journal article" date="2021" name="Curr. Genet.">
        <title>Genetic response to nitrogen starvation in the aggressive Eucalyptus foliar pathogen Teratosphaeria destructans.</title>
        <authorList>
            <person name="Havenga M."/>
            <person name="Wingfield B.D."/>
            <person name="Wingfield M.J."/>
            <person name="Dreyer L.L."/>
            <person name="Roets F."/>
            <person name="Aylward J."/>
        </authorList>
    </citation>
    <scope>NUCLEOTIDE SEQUENCE [LARGE SCALE GENOMIC DNA]</scope>
    <source>
        <strain evidence="2">CMW44962</strain>
    </source>
</reference>
<evidence type="ECO:0000313" key="3">
    <source>
        <dbReference type="Proteomes" id="UP001138500"/>
    </source>
</evidence>
<proteinExistence type="predicted"/>
<protein>
    <submittedName>
        <fullName evidence="2">Uncharacterized protein</fullName>
    </submittedName>
</protein>
<reference evidence="2 3" key="1">
    <citation type="journal article" date="2018" name="IMA Fungus">
        <title>IMA Genome-F 10: Nine draft genome sequences of Claviceps purpurea s.lat., including C. arundinis, C. humidiphila, and C. cf. spartinae, pseudomolecules for the pitch canker pathogen Fusarium circinatum, draft genome of Davidsoniella eucalypti, Grosmannia galeiformis, Quambalaria eucalypti, and Teratosphaeria destructans.</title>
        <authorList>
            <person name="Wingfield B.D."/>
            <person name="Liu M."/>
            <person name="Nguyen H.D."/>
            <person name="Lane F.A."/>
            <person name="Morgan S.W."/>
            <person name="De Vos L."/>
            <person name="Wilken P.M."/>
            <person name="Duong T.A."/>
            <person name="Aylward J."/>
            <person name="Coetzee M.P."/>
            <person name="Dadej K."/>
            <person name="De Beer Z.W."/>
            <person name="Findlay W."/>
            <person name="Havenga M."/>
            <person name="Kolarik M."/>
            <person name="Menzies J.G."/>
            <person name="Naidoo K."/>
            <person name="Pochopski O."/>
            <person name="Shoukouhi P."/>
            <person name="Santana Q.C."/>
            <person name="Seifert K.A."/>
            <person name="Soal N."/>
            <person name="Steenkamp E.T."/>
            <person name="Tatham C.T."/>
            <person name="van der Nest M.A."/>
            <person name="Wingfield M.J."/>
        </authorList>
    </citation>
    <scope>NUCLEOTIDE SEQUENCE [LARGE SCALE GENOMIC DNA]</scope>
    <source>
        <strain evidence="2">CMW44962</strain>
    </source>
</reference>
<name>A0A9W7SRW3_9PEZI</name>
<dbReference type="Proteomes" id="UP001138500">
    <property type="component" value="Unassembled WGS sequence"/>
</dbReference>
<comment type="caution">
    <text evidence="2">The sequence shown here is derived from an EMBL/GenBank/DDBJ whole genome shotgun (WGS) entry which is preliminary data.</text>
</comment>
<dbReference type="AlphaFoldDB" id="A0A9W7SRW3"/>
<accession>A0A9W7SRW3</accession>
<sequence>MSFSTDGTWSEQNDRAAHWTQVEVFPAAVESSISGGRVPDHAGADQAYYHHAQAHSITPISGDDLHQPLPQVSFGGIVPQRNLSWDNDMARNTASQEPMPTSTTRYPGFYR</sequence>